<dbReference type="Proteomes" id="UP001305779">
    <property type="component" value="Unassembled WGS sequence"/>
</dbReference>
<dbReference type="InterPro" id="IPR000210">
    <property type="entry name" value="BTB/POZ_dom"/>
</dbReference>
<gene>
    <name evidence="3" type="ORF">PRZ48_005760</name>
</gene>
<feature type="domain" description="BTB" evidence="2">
    <location>
        <begin position="20"/>
        <end position="88"/>
    </location>
</feature>
<keyword evidence="4" id="KW-1185">Reference proteome</keyword>
<name>A0ABR0EMD6_ZASCE</name>
<accession>A0ABR0EMD6</accession>
<dbReference type="EMBL" id="JAXOVC010000004">
    <property type="protein sequence ID" value="KAK4502335.1"/>
    <property type="molecule type" value="Genomic_DNA"/>
</dbReference>
<evidence type="ECO:0000313" key="3">
    <source>
        <dbReference type="EMBL" id="KAK4502335.1"/>
    </source>
</evidence>
<dbReference type="InterPro" id="IPR011333">
    <property type="entry name" value="SKP1/BTB/POZ_sf"/>
</dbReference>
<dbReference type="PROSITE" id="PS50097">
    <property type="entry name" value="BTB"/>
    <property type="match status" value="1"/>
</dbReference>
<evidence type="ECO:0000313" key="4">
    <source>
        <dbReference type="Proteomes" id="UP001305779"/>
    </source>
</evidence>
<sequence>MAMYEGESPFAEFFDKEELSDFTVNINGHKFAVHKIVLASQSQSFREKFCSDKLKDPVPDDVHIFVSKLPRTFEFDRQALYGLIGWCYGRVLIGETTFSDLTAGTDKAYFGHHKVEHLRYIADLFVTAKKYKAPLLEKHARDNFPLVMQQYVNASQEDLKDPNLATGVVGNLECIAEGVYKRHRDDAKELRPAVAKAVRSCKERLAHIEEFKKLMVRIPKLCFDVMVPPEELPLSPVPEGRPGKKRRREVESESDLDSE</sequence>
<dbReference type="Gene3D" id="3.30.710.10">
    <property type="entry name" value="Potassium Channel Kv1.1, Chain A"/>
    <property type="match status" value="1"/>
</dbReference>
<feature type="region of interest" description="Disordered" evidence="1">
    <location>
        <begin position="231"/>
        <end position="259"/>
    </location>
</feature>
<comment type="caution">
    <text evidence="3">The sequence shown here is derived from an EMBL/GenBank/DDBJ whole genome shotgun (WGS) entry which is preliminary data.</text>
</comment>
<evidence type="ECO:0000256" key="1">
    <source>
        <dbReference type="SAM" id="MobiDB-lite"/>
    </source>
</evidence>
<dbReference type="Pfam" id="PF00651">
    <property type="entry name" value="BTB"/>
    <property type="match status" value="1"/>
</dbReference>
<proteinExistence type="predicted"/>
<dbReference type="SUPFAM" id="SSF54695">
    <property type="entry name" value="POZ domain"/>
    <property type="match status" value="1"/>
</dbReference>
<reference evidence="3 4" key="1">
    <citation type="journal article" date="2023" name="G3 (Bethesda)">
        <title>A chromosome-level genome assembly of Zasmidium syzygii isolated from banana leaves.</title>
        <authorList>
            <person name="van Westerhoven A.C."/>
            <person name="Mehrabi R."/>
            <person name="Talebi R."/>
            <person name="Steentjes M.B.F."/>
            <person name="Corcolon B."/>
            <person name="Chong P.A."/>
            <person name="Kema G.H.J."/>
            <person name="Seidl M.F."/>
        </authorList>
    </citation>
    <scope>NUCLEOTIDE SEQUENCE [LARGE SCALE GENOMIC DNA]</scope>
    <source>
        <strain evidence="3 4">P124</strain>
    </source>
</reference>
<dbReference type="CDD" id="cd18186">
    <property type="entry name" value="BTB_POZ_ZBTB_KLHL-like"/>
    <property type="match status" value="1"/>
</dbReference>
<organism evidence="3 4">
    <name type="scientific">Zasmidium cellare</name>
    <name type="common">Wine cellar mold</name>
    <name type="synonym">Racodium cellare</name>
    <dbReference type="NCBI Taxonomy" id="395010"/>
    <lineage>
        <taxon>Eukaryota</taxon>
        <taxon>Fungi</taxon>
        <taxon>Dikarya</taxon>
        <taxon>Ascomycota</taxon>
        <taxon>Pezizomycotina</taxon>
        <taxon>Dothideomycetes</taxon>
        <taxon>Dothideomycetidae</taxon>
        <taxon>Mycosphaerellales</taxon>
        <taxon>Mycosphaerellaceae</taxon>
        <taxon>Zasmidium</taxon>
    </lineage>
</organism>
<protein>
    <recommendedName>
        <fullName evidence="2">BTB domain-containing protein</fullName>
    </recommendedName>
</protein>
<evidence type="ECO:0000259" key="2">
    <source>
        <dbReference type="PROSITE" id="PS50097"/>
    </source>
</evidence>